<dbReference type="Proteomes" id="UP000639396">
    <property type="component" value="Unassembled WGS sequence"/>
</dbReference>
<accession>A0A927C700</accession>
<reference evidence="2" key="1">
    <citation type="submission" date="2020-09" db="EMBL/GenBank/DDBJ databases">
        <title>A novel bacterium of genus Paenibacillus, isolated from South China Sea.</title>
        <authorList>
            <person name="Huang H."/>
            <person name="Mo K."/>
            <person name="Hu Y."/>
        </authorList>
    </citation>
    <scope>NUCLEOTIDE SEQUENCE</scope>
    <source>
        <strain evidence="2">IB182363</strain>
    </source>
</reference>
<evidence type="ECO:0000313" key="2">
    <source>
        <dbReference type="EMBL" id="MBD2860681.1"/>
    </source>
</evidence>
<organism evidence="2 3">
    <name type="scientific">Paenibacillus oceani</name>
    <dbReference type="NCBI Taxonomy" id="2772510"/>
    <lineage>
        <taxon>Bacteria</taxon>
        <taxon>Bacillati</taxon>
        <taxon>Bacillota</taxon>
        <taxon>Bacilli</taxon>
        <taxon>Bacillales</taxon>
        <taxon>Paenibacillaceae</taxon>
        <taxon>Paenibacillus</taxon>
    </lineage>
</organism>
<evidence type="ECO:0000313" key="3">
    <source>
        <dbReference type="Proteomes" id="UP000639396"/>
    </source>
</evidence>
<dbReference type="RefSeq" id="WP_190924038.1">
    <property type="nucleotide sequence ID" value="NZ_JACXJA010000002.1"/>
</dbReference>
<keyword evidence="3" id="KW-1185">Reference proteome</keyword>
<dbReference type="GO" id="GO:0003700">
    <property type="term" value="F:DNA-binding transcription factor activity"/>
    <property type="evidence" value="ECO:0007669"/>
    <property type="project" value="InterPro"/>
</dbReference>
<dbReference type="InterPro" id="IPR001845">
    <property type="entry name" value="HTH_ArsR_DNA-bd_dom"/>
</dbReference>
<dbReference type="InterPro" id="IPR036390">
    <property type="entry name" value="WH_DNA-bd_sf"/>
</dbReference>
<comment type="caution">
    <text evidence="2">The sequence shown here is derived from an EMBL/GenBank/DDBJ whole genome shotgun (WGS) entry which is preliminary data.</text>
</comment>
<gene>
    <name evidence="2" type="ORF">IDH45_01605</name>
</gene>
<dbReference type="SUPFAM" id="SSF46785">
    <property type="entry name" value="Winged helix' DNA-binding domain"/>
    <property type="match status" value="1"/>
</dbReference>
<dbReference type="AlphaFoldDB" id="A0A927C700"/>
<evidence type="ECO:0000259" key="1">
    <source>
        <dbReference type="Pfam" id="PF01022"/>
    </source>
</evidence>
<protein>
    <submittedName>
        <fullName evidence="2">ArsR family transcriptional regulator</fullName>
    </submittedName>
</protein>
<dbReference type="EMBL" id="JACXJA010000002">
    <property type="protein sequence ID" value="MBD2860681.1"/>
    <property type="molecule type" value="Genomic_DNA"/>
</dbReference>
<proteinExistence type="predicted"/>
<sequence length="246" mass="28137">MAIRLSDVTDLYESKESTLIDSFESYLMQSSSKKHSALIRELDCWQGRADVVAAYVNEDWSLPQGAEHIISRLGPAQLLSVMFPKKKQKFKDIISLSGLSESTVRRHLKELLEADLIQKFEPDSYTLHPKVILPNVTFHAYEGKLHNWKRALYQAINYLGFAQYSSIVMPERYIKAALENIDHFKINGIGIISVSNQKYKVHLKPRKNRPRKKSFHLVGIGKTLFYVNQSNICNASEETNSRLPGI</sequence>
<name>A0A927C700_9BACL</name>
<feature type="domain" description="HTH arsR-type" evidence="1">
    <location>
        <begin position="86"/>
        <end position="119"/>
    </location>
</feature>
<dbReference type="Pfam" id="PF01022">
    <property type="entry name" value="HTH_5"/>
    <property type="match status" value="1"/>
</dbReference>